<proteinExistence type="inferred from homology"/>
<feature type="domain" description="AAA+ ATPase" evidence="4">
    <location>
        <begin position="96"/>
        <end position="230"/>
    </location>
</feature>
<dbReference type="AlphaFoldDB" id="A0A0F9CK63"/>
<dbReference type="CDD" id="cd00009">
    <property type="entry name" value="AAA"/>
    <property type="match status" value="1"/>
</dbReference>
<dbReference type="NCBIfam" id="NF038214">
    <property type="entry name" value="IS21_help_AAA"/>
    <property type="match status" value="1"/>
</dbReference>
<accession>A0A0F9CK63</accession>
<name>A0A0F9CK63_9ZZZZ</name>
<evidence type="ECO:0000256" key="2">
    <source>
        <dbReference type="ARBA" id="ARBA00022741"/>
    </source>
</evidence>
<dbReference type="GO" id="GO:0006260">
    <property type="term" value="P:DNA replication"/>
    <property type="evidence" value="ECO:0007669"/>
    <property type="project" value="TreeGrafter"/>
</dbReference>
<dbReference type="InterPro" id="IPR028350">
    <property type="entry name" value="DNAC/IstB-like"/>
</dbReference>
<comment type="similarity">
    <text evidence="1">Belongs to the IS21/IS1162 putative ATP-binding protein family.</text>
</comment>
<keyword evidence="3" id="KW-0067">ATP-binding</keyword>
<dbReference type="PIRSF" id="PIRSF003073">
    <property type="entry name" value="DNAC_TnpB_IstB"/>
    <property type="match status" value="1"/>
</dbReference>
<reference evidence="5" key="1">
    <citation type="journal article" date="2015" name="Nature">
        <title>Complex archaea that bridge the gap between prokaryotes and eukaryotes.</title>
        <authorList>
            <person name="Spang A."/>
            <person name="Saw J.H."/>
            <person name="Jorgensen S.L."/>
            <person name="Zaremba-Niedzwiedzka K."/>
            <person name="Martijn J."/>
            <person name="Lind A.E."/>
            <person name="van Eijk R."/>
            <person name="Schleper C."/>
            <person name="Guy L."/>
            <person name="Ettema T.J."/>
        </authorList>
    </citation>
    <scope>NUCLEOTIDE SEQUENCE</scope>
</reference>
<dbReference type="EMBL" id="LAZR01032862">
    <property type="protein sequence ID" value="KKL49713.1"/>
    <property type="molecule type" value="Genomic_DNA"/>
</dbReference>
<dbReference type="InterPro" id="IPR027417">
    <property type="entry name" value="P-loop_NTPase"/>
</dbReference>
<evidence type="ECO:0000313" key="5">
    <source>
        <dbReference type="EMBL" id="KKL49713.1"/>
    </source>
</evidence>
<dbReference type="Pfam" id="PF01695">
    <property type="entry name" value="IstB_IS21"/>
    <property type="match status" value="1"/>
</dbReference>
<comment type="caution">
    <text evidence="5">The sequence shown here is derived from an EMBL/GenBank/DDBJ whole genome shotgun (WGS) entry which is preliminary data.</text>
</comment>
<organism evidence="5">
    <name type="scientific">marine sediment metagenome</name>
    <dbReference type="NCBI Taxonomy" id="412755"/>
    <lineage>
        <taxon>unclassified sequences</taxon>
        <taxon>metagenomes</taxon>
        <taxon>ecological metagenomes</taxon>
    </lineage>
</organism>
<keyword evidence="2" id="KW-0547">Nucleotide-binding</keyword>
<dbReference type="Gene3D" id="3.40.50.300">
    <property type="entry name" value="P-loop containing nucleotide triphosphate hydrolases"/>
    <property type="match status" value="1"/>
</dbReference>
<evidence type="ECO:0000256" key="3">
    <source>
        <dbReference type="ARBA" id="ARBA00022840"/>
    </source>
</evidence>
<sequence>MERIENYAERLGLVRLPEILGSIAEAAAKEDISYTDFLERLLAEESQAAKERTTQALMRFARFPYIKTIDTFDFSFQPSIDKKLIKELATLKFIHRGENVVFLGPPGVGKTHLSVALGLLAAQGGNRAYFATISEMIERLKKGQADGRLKARMKVYISPKVLIIDEVGYQMLDQEASSLFFEVICQRYEKGAVILTSNKTYGQWGDIFGGDSVIAAAILDRLLHHSTTINIKGESYRLKEKRRAGLLKNPKEGGE</sequence>
<dbReference type="SUPFAM" id="SSF52540">
    <property type="entry name" value="P-loop containing nucleoside triphosphate hydrolases"/>
    <property type="match status" value="1"/>
</dbReference>
<evidence type="ECO:0000259" key="4">
    <source>
        <dbReference type="SMART" id="SM00382"/>
    </source>
</evidence>
<dbReference type="GO" id="GO:0005524">
    <property type="term" value="F:ATP binding"/>
    <property type="evidence" value="ECO:0007669"/>
    <property type="project" value="UniProtKB-KW"/>
</dbReference>
<dbReference type="InterPro" id="IPR003593">
    <property type="entry name" value="AAA+_ATPase"/>
</dbReference>
<dbReference type="PANTHER" id="PTHR30050:SF4">
    <property type="entry name" value="ATP-BINDING PROTEIN RV3427C IN INSERTION SEQUENCE-RELATED"/>
    <property type="match status" value="1"/>
</dbReference>
<dbReference type="SMART" id="SM00382">
    <property type="entry name" value="AAA"/>
    <property type="match status" value="1"/>
</dbReference>
<evidence type="ECO:0000256" key="1">
    <source>
        <dbReference type="ARBA" id="ARBA00008059"/>
    </source>
</evidence>
<gene>
    <name evidence="5" type="ORF">LCGC14_2312760</name>
</gene>
<dbReference type="InterPro" id="IPR002611">
    <property type="entry name" value="IstB_ATP-bd"/>
</dbReference>
<dbReference type="PANTHER" id="PTHR30050">
    <property type="entry name" value="CHROMOSOMAL REPLICATION INITIATOR PROTEIN DNAA"/>
    <property type="match status" value="1"/>
</dbReference>
<protein>
    <recommendedName>
        <fullName evidence="4">AAA+ ATPase domain-containing protein</fullName>
    </recommendedName>
</protein>
<dbReference type="InterPro" id="IPR047661">
    <property type="entry name" value="IstB"/>
</dbReference>